<feature type="domain" description="PucR C-terminal helix-turn-helix" evidence="1">
    <location>
        <begin position="311"/>
        <end position="367"/>
    </location>
</feature>
<evidence type="ECO:0000313" key="2">
    <source>
        <dbReference type="EMBL" id="EXX87881.1"/>
    </source>
</evidence>
<keyword evidence="3" id="KW-1185">Reference proteome</keyword>
<dbReference type="InterPro" id="IPR042070">
    <property type="entry name" value="PucR_C-HTH_sf"/>
</dbReference>
<dbReference type="InterPro" id="IPR009057">
    <property type="entry name" value="Homeodomain-like_sf"/>
</dbReference>
<evidence type="ECO:0000259" key="1">
    <source>
        <dbReference type="Pfam" id="PF13556"/>
    </source>
</evidence>
<accession>A0A9W5W7E5</accession>
<dbReference type="Proteomes" id="UP000053750">
    <property type="component" value="Unassembled WGS sequence"/>
</dbReference>
<dbReference type="RefSeq" id="WP_223298922.1">
    <property type="nucleotide sequence ID" value="NZ_KK082144.1"/>
</dbReference>
<protein>
    <recommendedName>
        <fullName evidence="1">PucR C-terminal helix-turn-helix domain-containing protein</fullName>
    </recommendedName>
</protein>
<dbReference type="EMBL" id="JFHU01000141">
    <property type="protein sequence ID" value="EXX87881.1"/>
    <property type="molecule type" value="Genomic_DNA"/>
</dbReference>
<evidence type="ECO:0000313" key="3">
    <source>
        <dbReference type="Proteomes" id="UP000053750"/>
    </source>
</evidence>
<sequence>MNVMTPWKTQLEQILELPIDTRTLAGSDWREDLETADQRDTQPQPGQQFTLKDGSVRFVVRADVRQVEFFDVEKGALTDKERRFVAWMLEQLKPGAQHAQSTGSEAERKHRALGEWMQAQLEEGKTKVIIPEEHNQGGRLYQEMVPFLLVSEQEAKRTGSGYRELEKLLKSFFEEEVVLIPLQDKEWLILGPGSLVHDERDGRGDDEEESVEEQLTGICLGLHDMLASEWIGECHVAVGLPIRPNESAVETTSVLRETIMLGRKFHSGGNIHLPWMIHLERLLGSIPEAQRIHYMEQMMSRSDVLFEPEIVGTLETYFNMNCNVSDTAKKLFIHRNTLLYRLDKLKQDTGLDVRLFRDAVLVKLILLLYKVTKRK</sequence>
<reference evidence="2 3" key="1">
    <citation type="submission" date="2014-02" db="EMBL/GenBank/DDBJ databases">
        <title>Genome sequence of Paenibacillus darwinianus reveals adaptive mechanisms for survival in Antarctic soils.</title>
        <authorList>
            <person name="Dsouza M."/>
            <person name="Taylor M.W."/>
            <person name="Turner S.J."/>
            <person name="Aislabie J."/>
        </authorList>
    </citation>
    <scope>NUCLEOTIDE SEQUENCE [LARGE SCALE GENOMIC DNA]</scope>
    <source>
        <strain evidence="2 3">CE1</strain>
    </source>
</reference>
<dbReference type="InterPro" id="IPR025736">
    <property type="entry name" value="PucR_C-HTH_dom"/>
</dbReference>
<organism evidence="2 3">
    <name type="scientific">Paenibacillus darwinianus</name>
    <dbReference type="NCBI Taxonomy" id="1380763"/>
    <lineage>
        <taxon>Bacteria</taxon>
        <taxon>Bacillati</taxon>
        <taxon>Bacillota</taxon>
        <taxon>Bacilli</taxon>
        <taxon>Bacillales</taxon>
        <taxon>Paenibacillaceae</taxon>
        <taxon>Paenibacillus</taxon>
    </lineage>
</organism>
<dbReference type="PANTHER" id="PTHR33744">
    <property type="entry name" value="CARBOHYDRATE DIACID REGULATOR"/>
    <property type="match status" value="1"/>
</dbReference>
<proteinExistence type="predicted"/>
<dbReference type="SUPFAM" id="SSF46689">
    <property type="entry name" value="Homeodomain-like"/>
    <property type="match status" value="1"/>
</dbReference>
<dbReference type="InterPro" id="IPR051448">
    <property type="entry name" value="CdaR-like_regulators"/>
</dbReference>
<dbReference type="AlphaFoldDB" id="A0A9W5W7E5"/>
<dbReference type="Pfam" id="PF13556">
    <property type="entry name" value="HTH_30"/>
    <property type="match status" value="1"/>
</dbReference>
<gene>
    <name evidence="2" type="ORF">BG53_03000</name>
</gene>
<comment type="caution">
    <text evidence="2">The sequence shown here is derived from an EMBL/GenBank/DDBJ whole genome shotgun (WGS) entry which is preliminary data.</text>
</comment>
<name>A0A9W5W7E5_9BACL</name>
<dbReference type="PANTHER" id="PTHR33744:SF15">
    <property type="entry name" value="CARBOHYDRATE DIACID REGULATOR"/>
    <property type="match status" value="1"/>
</dbReference>
<dbReference type="Gene3D" id="1.10.10.2840">
    <property type="entry name" value="PucR C-terminal helix-turn-helix domain"/>
    <property type="match status" value="1"/>
</dbReference>